<evidence type="ECO:0000259" key="8">
    <source>
        <dbReference type="PROSITE" id="PS01124"/>
    </source>
</evidence>
<feature type="region of interest" description="Disordered" evidence="7">
    <location>
        <begin position="3348"/>
        <end position="3411"/>
    </location>
</feature>
<feature type="region of interest" description="Disordered" evidence="7">
    <location>
        <begin position="3222"/>
        <end position="3267"/>
    </location>
</feature>
<comment type="caution">
    <text evidence="10">The sequence shown here is derived from an EMBL/GenBank/DDBJ whole genome shotgun (WGS) entry which is preliminary data.</text>
</comment>
<evidence type="ECO:0000259" key="9">
    <source>
        <dbReference type="PROSITE" id="PS50110"/>
    </source>
</evidence>
<evidence type="ECO:0000313" key="10">
    <source>
        <dbReference type="EMBL" id="GEU28340.1"/>
    </source>
</evidence>
<dbReference type="GO" id="GO:0000156">
    <property type="term" value="F:phosphorelay response regulator activity"/>
    <property type="evidence" value="ECO:0007669"/>
    <property type="project" value="TreeGrafter"/>
</dbReference>
<evidence type="ECO:0000256" key="3">
    <source>
        <dbReference type="ARBA" id="ARBA00023015"/>
    </source>
</evidence>
<feature type="region of interest" description="Disordered" evidence="7">
    <location>
        <begin position="718"/>
        <end position="742"/>
    </location>
</feature>
<evidence type="ECO:0000256" key="1">
    <source>
        <dbReference type="ARBA" id="ARBA00022553"/>
    </source>
</evidence>
<feature type="region of interest" description="Disordered" evidence="7">
    <location>
        <begin position="793"/>
        <end position="835"/>
    </location>
</feature>
<evidence type="ECO:0000256" key="5">
    <source>
        <dbReference type="ARBA" id="ARBA00023163"/>
    </source>
</evidence>
<dbReference type="PANTHER" id="PTHR48111">
    <property type="entry name" value="REGULATOR OF RPOS"/>
    <property type="match status" value="1"/>
</dbReference>
<keyword evidence="3" id="KW-0805">Transcription regulation</keyword>
<dbReference type="Pfam" id="PF12833">
    <property type="entry name" value="HTH_18"/>
    <property type="match status" value="1"/>
</dbReference>
<dbReference type="GO" id="GO:0003700">
    <property type="term" value="F:DNA-binding transcription factor activity"/>
    <property type="evidence" value="ECO:0007669"/>
    <property type="project" value="InterPro"/>
</dbReference>
<feature type="compositionally biased region" description="Gly residues" evidence="7">
    <location>
        <begin position="1761"/>
        <end position="1772"/>
    </location>
</feature>
<dbReference type="SMART" id="SM00342">
    <property type="entry name" value="HTH_ARAC"/>
    <property type="match status" value="1"/>
</dbReference>
<dbReference type="InterPro" id="IPR001789">
    <property type="entry name" value="Sig_transdc_resp-reg_receiver"/>
</dbReference>
<feature type="modified residue" description="4-aspartylphosphate" evidence="6">
    <location>
        <position position="9"/>
    </location>
</feature>
<evidence type="ECO:0000256" key="4">
    <source>
        <dbReference type="ARBA" id="ARBA00023125"/>
    </source>
</evidence>
<dbReference type="InterPro" id="IPR039420">
    <property type="entry name" value="WalR-like"/>
</dbReference>
<feature type="compositionally biased region" description="Basic and acidic residues" evidence="7">
    <location>
        <begin position="793"/>
        <end position="804"/>
    </location>
</feature>
<feature type="region of interest" description="Disordered" evidence="7">
    <location>
        <begin position="2381"/>
        <end position="2401"/>
    </location>
</feature>
<dbReference type="InterPro" id="IPR011006">
    <property type="entry name" value="CheY-like_superfamily"/>
</dbReference>
<dbReference type="Pfam" id="PF00072">
    <property type="entry name" value="Response_reg"/>
    <property type="match status" value="1"/>
</dbReference>
<dbReference type="InterPro" id="IPR018060">
    <property type="entry name" value="HTH_AraC"/>
</dbReference>
<feature type="domain" description="Response regulatory" evidence="9">
    <location>
        <begin position="1"/>
        <end position="76"/>
    </location>
</feature>
<name>A0A699GF51_TANCI</name>
<keyword evidence="1 6" id="KW-0597">Phosphoprotein</keyword>
<dbReference type="PROSITE" id="PS50110">
    <property type="entry name" value="RESPONSE_REGULATORY"/>
    <property type="match status" value="1"/>
</dbReference>
<keyword evidence="2" id="KW-0902">Two-component regulatory system</keyword>
<evidence type="ECO:0000256" key="7">
    <source>
        <dbReference type="SAM" id="MobiDB-lite"/>
    </source>
</evidence>
<keyword evidence="4" id="KW-0238">DNA-binding</keyword>
<dbReference type="PROSITE" id="PS01124">
    <property type="entry name" value="HTH_ARAC_FAMILY_2"/>
    <property type="match status" value="1"/>
</dbReference>
<evidence type="ECO:0000256" key="6">
    <source>
        <dbReference type="PROSITE-ProRule" id="PRU00169"/>
    </source>
</evidence>
<feature type="region of interest" description="Disordered" evidence="7">
    <location>
        <begin position="848"/>
        <end position="882"/>
    </location>
</feature>
<gene>
    <name evidence="10" type="ORF">Tci_000318</name>
</gene>
<keyword evidence="10" id="KW-0418">Kinase</keyword>
<reference evidence="10" key="1">
    <citation type="journal article" date="2019" name="Sci. Rep.">
        <title>Draft genome of Tanacetum cinerariifolium, the natural source of mosquito coil.</title>
        <authorList>
            <person name="Yamashiro T."/>
            <person name="Shiraishi A."/>
            <person name="Satake H."/>
            <person name="Nakayama K."/>
        </authorList>
    </citation>
    <scope>NUCLEOTIDE SEQUENCE</scope>
</reference>
<dbReference type="GO" id="GO:0005829">
    <property type="term" value="C:cytosol"/>
    <property type="evidence" value="ECO:0007669"/>
    <property type="project" value="TreeGrafter"/>
</dbReference>
<dbReference type="PANTHER" id="PTHR48111:SF1">
    <property type="entry name" value="TWO-COMPONENT RESPONSE REGULATOR ORR33"/>
    <property type="match status" value="1"/>
</dbReference>
<dbReference type="GO" id="GO:0032993">
    <property type="term" value="C:protein-DNA complex"/>
    <property type="evidence" value="ECO:0007669"/>
    <property type="project" value="TreeGrafter"/>
</dbReference>
<feature type="compositionally biased region" description="Basic and acidic residues" evidence="7">
    <location>
        <begin position="1803"/>
        <end position="1815"/>
    </location>
</feature>
<dbReference type="EMBL" id="BKCJ010000004">
    <property type="protein sequence ID" value="GEU28340.1"/>
    <property type="molecule type" value="Genomic_DNA"/>
</dbReference>
<dbReference type="SUPFAM" id="SSF52172">
    <property type="entry name" value="CheY-like"/>
    <property type="match status" value="1"/>
</dbReference>
<protein>
    <submittedName>
        <fullName evidence="10">Sensory transduction histidine kinase, putative</fullName>
    </submittedName>
</protein>
<dbReference type="Gene3D" id="1.10.10.60">
    <property type="entry name" value="Homeodomain-like"/>
    <property type="match status" value="1"/>
</dbReference>
<proteinExistence type="predicted"/>
<dbReference type="GO" id="GO:0000976">
    <property type="term" value="F:transcription cis-regulatory region binding"/>
    <property type="evidence" value="ECO:0007669"/>
    <property type="project" value="TreeGrafter"/>
</dbReference>
<feature type="domain" description="HTH araC/xylS-type" evidence="8">
    <location>
        <begin position="121"/>
        <end position="202"/>
    </location>
</feature>
<dbReference type="GO" id="GO:0016301">
    <property type="term" value="F:kinase activity"/>
    <property type="evidence" value="ECO:0007669"/>
    <property type="project" value="UniProtKB-KW"/>
</dbReference>
<feature type="compositionally biased region" description="Low complexity" evidence="7">
    <location>
        <begin position="851"/>
        <end position="872"/>
    </location>
</feature>
<feature type="compositionally biased region" description="Basic residues" evidence="7">
    <location>
        <begin position="1825"/>
        <end position="1834"/>
    </location>
</feature>
<keyword evidence="10" id="KW-0808">Transferase</keyword>
<dbReference type="Gene3D" id="3.40.50.2300">
    <property type="match status" value="1"/>
</dbReference>
<feature type="region of interest" description="Disordered" evidence="7">
    <location>
        <begin position="1757"/>
        <end position="1855"/>
    </location>
</feature>
<accession>A0A699GF51</accession>
<evidence type="ECO:0000256" key="2">
    <source>
        <dbReference type="ARBA" id="ARBA00023012"/>
    </source>
</evidence>
<keyword evidence="5" id="KW-0804">Transcription</keyword>
<sequence>MPPDLILLDVRMPGVDGFAACRLLKADPVTRSIPVLFLSSLDDPDEKVAGLAMGGVDFIAKPYHPAEVFARVRIHLELAGLRAAAADGLASPTAAAPATAAATAPTPIQFAHPHPDEVMTNAAMRLIDDNLAAPLTLGGIARALGTYEKRLSQAFRHHAGITVFAYLAEARMMRGRQLLVDTDMSVQQIAEQIGFRSAANFATADAPVPALARARLLARLNHDLRAPLARIAARAAHLPHPAELADIARAQLAWLGDLHDCARYEVTAPELTPAPAYLHALLRACAVAYDAATLPALAVLDARRLAQVLERMAAHAGTAPALALHVAPAPGAVTFAFVAGNPAAADWADVPATLDTDDIAPGPILAAHLVRAMGGCLQSSGTALRFAIDAALANEEDAMPPMLFGTRLEPPPPFGDGHTLLVLEPHDAMRDYLTEIFDSAGFTLCYDVEELDGALPALVVCAAEDAVREMAAPRLLHALLPPERPDEAALVLYKPASPQQLLDAARRLLDDARFSREDGRHGLVVAVFHQQPALRQQVRGRAGNQDAQRGQAVGVVGERAHRLEAQVALGQVTVAAGDVRRVGGNDVERRAGFPWLRQRGKPVAVQKGDAGAVGGGVAAGDVQRIGADIERGDVGVAPRVGQRDGNGAAAGAHVERAAAVRQARERQFHQQLGIGTRYQHRAAHLERQPEKFALAHDVGDRFAIEPALHQGTDCLRFGGREPAVGTGDQPHPRDGQRMAQQHAEIEGVEQRLALHGGQRHAFGDVGERGDHGDHARRRRISTQASVIVNSANHRNDHCGIDRPNHGAVASSHRPSARNRNARPARPAGPRPLPAWVCRSRRRPGWQCRWPGTGSAGSRTAGRAACRARAGDTGPRRSGRNWRQRWTAAGGGTGAEQAWTIPVRLDKVDAVVGHAALRIVIGPDPFAAVARTDQALAGGRFLRLLFAQLHVLDARGQHLHRLRLVLVLRAVVLALDHDAGGQVGQAHGRVGFIDVLTAGAGRAERVDAQVGRIDVDVLDFIGLGHHGHRAGGRVDAALGFRGGHALHAVTARFEFQFRVHAVAHQAHDHLAVAAQVRRRFRHHLDLPAVALGKARVHAQQVARKQRRLVAAGAGANFQEDVALVVGVLGQQHFLQCQFQFGQPVLGRLDLVLRELLHFRVRQHVLRGHQVALGALVRLIQRDQRPQFGVFARHLAVGVHIGGGAFGHQQFIEFDQAHSRPGQGGKRALTTAAEQLRQQLGQVRAFFALGAVQRLLRTVHELGSEAARQRFQHGVHIVAPGQHLARAIELELAQRLAVFVQALDHGHDGAVVDPVHERLHPGFDDGFGLRHGGLAVFQPGLHHLAEVVDGVQKGVVQARHFRFDIARHGQVDHENRLVAAGLDGALHHAQADQRQRRGGARDDDVELVQFILQVGQPHGAAAEAVRQCFAALEGAVGNGDRARVVRRKVGGAQFDHFAGADEQHVLLGDLVEDALRQAHGGSGHRHAVGADLGGAAHFLGHRKTALEQLVQIRAEAARFVGRADRVLDLAENLGFAQHHRIEPGSDAERVTHGIVLRQHVQVRAQVGVIELVEIGQEMGAGVERIGHLAGRVQLGAVAGREYGRFAAGPGFKHVLAELQLLGAVLRRVGAPQQRLHPGHHFAAAQRLDHVVVGAGSQARDDVVLARTGGEEQDRCGVGQLFAHAAHHLGAGHVDHLPIEDEHVVTVLAHLGQDILAGLETMANVTGGGSRHGIKKRHKLEAGAGYGGCHRCHARPLPATGAAPGHGLGRRGGGADSRPRCHLRHAPVRQPDRGHQPGIRAVGGADRAHASQVPDDRVPGGGGTGQHAGRKGRHARAGHAPAAPGRSQDGGEAGDQVRAAGGAAGVGGNRIFCVSPDRLPACGSLCEGGAGTGKTAGPWSLTPEKSLQEARLFVVDEAQGTFFAEETRHHVLVGLRHVGTLEVDGRVALVRRVQHRLRFRNDADQRDAQDLLDVFVRQHLVRLHPLGRVARDQQVFLDRLAAALGAARLGLQNAEDAVRIAHRRYFGIGDDDRFVGKRERHQRAVLDTGRRIADDVLEAHVDQFVQYHFHAFFRQRILVARLRGGQDEQVVAVLVLDQGLVQRGFLVDHIDQVVHHAAFAAHDQVEIAQADVEVDDGGLVAAHGQASGKTGAGGGLTDPALTGHTGNRHQFRRHVQGEDAGVGIAGGAGQRTAVERVVHVDAAVGNDLGAVVDDGGDDQVAAARINALAGAHRRVDDHHAGVAGRRIGSGCWRRRRCRRWRRCHGGGRFDGRLVVARLAGRFQAQAVGDDLVHHGRRRIAHGNRFQAVFFQQRDDGGPVHRRAVGQGGHVDHGEVVLEKVGGAAGHARQRGVERVAVGCGEDGGDGDDGAGILLWKTAHGEARTGEPLQKCGGGPASRTRHSHAGAALRGGRARCRVARAQRMRGRHHVAQGRLGFRPAARFQSAVRIDPQVGRWNHRAGLVQQAHHLRLRRHARRVDVVHARADLVRVAEPAEAVQQFHVRAAGFDRDHVRIHGGNLRQDIVELGVAHMGVDLGAVGRRAGGHAECVRGPVQVAVPLAAAQRQAFAHGRFVDLDDADPGVFQVGHLVAHRQCDLQCGARARLVVAHERPLQDRDRPRQHAFHRQRGQALGVRGPVHRHRFWAADVAKDDGRFHAARAVRLHPAQPGKGKAGQLFAEVFHHVVALRFAMDQHVEAEGFLAPHGVGDFLAHCSAVRGGVELAALVRRTRGADGSRLRERADGRGGKRGQPQARALLRLALAEGRGAAVGVRRQRRQPFAHGRLVHARAGAAAGNGGARCGPGGCERRGRSLGGGAVDTAGTGAQRLFQQVQFRELFGGKRQPRIHRRIERRLGGQRERHVQQRARGRQPQLAAAVVGSVAGAFLGNRRQHGQRRVEVGAPHVAAIDDAHRQHFMHGQPVGNAGQLVRRAHAVHVQAGHGQAAGQAQVFFQRRKIGGQQQRHAHLVQLPIRGFKCAAPGAGQVQAQDRLVDLHPLHALRFQAVEHGAIDWQQARQQAFEQGRAVEIAFGLAQPQETQRAQQHGLDRMAQRPGLVHVGKQPVAGKRKNRVGREFRHQVMVVGVEPLGHFQRRAVMRRVVVMVMAVSSAMAASGATATVGRQAVTAGHGEVAAQLRLAGRETVAGRLAAEQLDVVGHLIVEGKIAHRDEVEAGVALECPVARAQVAAHRFQRGVGQRAAPVRFQCVFQFAGGADAGKAEDVGLDEWISGRHDVRNTPPPHPERAALGGQPGTGRPAAQPDPVGPVAPDQVAGRSLRRAPVRAQIGADQLYGHRRPPAQAGRFAAAGNRNRRARSGAPDPGRYRAVARGARMPYLLRLADARHGRVSQALARRGNRPGVRFPQRAGRAAAQRRRRPGDRLGVRTGLCHLPPVPLRDPGGDGAKTPAGRAASPAGGGFHG</sequence>
<organism evidence="10">
    <name type="scientific">Tanacetum cinerariifolium</name>
    <name type="common">Dalmatian daisy</name>
    <name type="synonym">Chrysanthemum cinerariifolium</name>
    <dbReference type="NCBI Taxonomy" id="118510"/>
    <lineage>
        <taxon>Eukaryota</taxon>
        <taxon>Viridiplantae</taxon>
        <taxon>Streptophyta</taxon>
        <taxon>Embryophyta</taxon>
        <taxon>Tracheophyta</taxon>
        <taxon>Spermatophyta</taxon>
        <taxon>Magnoliopsida</taxon>
        <taxon>eudicotyledons</taxon>
        <taxon>Gunneridae</taxon>
        <taxon>Pentapetalae</taxon>
        <taxon>asterids</taxon>
        <taxon>campanulids</taxon>
        <taxon>Asterales</taxon>
        <taxon>Asteraceae</taxon>
        <taxon>Asteroideae</taxon>
        <taxon>Anthemideae</taxon>
        <taxon>Anthemidinae</taxon>
        <taxon>Tanacetum</taxon>
    </lineage>
</organism>